<accession>A0A396IVR4</accession>
<comment type="caution">
    <text evidence="2">The sequence shown here is derived from an EMBL/GenBank/DDBJ whole genome shotgun (WGS) entry which is preliminary data.</text>
</comment>
<dbReference type="Pfam" id="PF10536">
    <property type="entry name" value="PMD"/>
    <property type="match status" value="1"/>
</dbReference>
<dbReference type="InterPro" id="IPR019557">
    <property type="entry name" value="AminoTfrase-like_pln_mobile"/>
</dbReference>
<dbReference type="InterPro" id="IPR044824">
    <property type="entry name" value="MAIN-like"/>
</dbReference>
<dbReference type="PANTHER" id="PTHR46033">
    <property type="entry name" value="PROTEIN MAIN-LIKE 2"/>
    <property type="match status" value="1"/>
</dbReference>
<keyword evidence="2" id="KW-0808">Transferase</keyword>
<dbReference type="GO" id="GO:0008483">
    <property type="term" value="F:transaminase activity"/>
    <property type="evidence" value="ECO:0007669"/>
    <property type="project" value="UniProtKB-KW"/>
</dbReference>
<dbReference type="PANTHER" id="PTHR46033:SF67">
    <property type="entry name" value="AMINOTRANSFERASE-LIKE, PLANT MOBILE DOMAIN FAMILY PROTEIN"/>
    <property type="match status" value="1"/>
</dbReference>
<gene>
    <name evidence="2" type="ORF">MtrunA17_Chr3g0098421</name>
</gene>
<name>A0A396IVR4_MEDTR</name>
<dbReference type="Proteomes" id="UP000265566">
    <property type="component" value="Chromosome 3"/>
</dbReference>
<evidence type="ECO:0000259" key="1">
    <source>
        <dbReference type="Pfam" id="PF10536"/>
    </source>
</evidence>
<dbReference type="GO" id="GO:0010073">
    <property type="term" value="P:meristem maintenance"/>
    <property type="evidence" value="ECO:0007669"/>
    <property type="project" value="InterPro"/>
</dbReference>
<sequence>MMNEKPLNAIMEVREDFMLSPAGGDTEATLRTAHFLKPISNYIHESPFGFNPSSMSRVFHPKESPLKFHFTGWRHPQDKWVCWVDQLKTKYESVWKQVGIFDAIMSTKCRILRNQNLLYEVAEKWCSKTNTFVFPFAEATITLEDIMVLGGYPVIGDPVFISLEDTKMRGRKQIDPCKTATY</sequence>
<organism evidence="2">
    <name type="scientific">Medicago truncatula</name>
    <name type="common">Barrel medic</name>
    <name type="synonym">Medicago tribuloides</name>
    <dbReference type="NCBI Taxonomy" id="3880"/>
    <lineage>
        <taxon>Eukaryota</taxon>
        <taxon>Viridiplantae</taxon>
        <taxon>Streptophyta</taxon>
        <taxon>Embryophyta</taxon>
        <taxon>Tracheophyta</taxon>
        <taxon>Spermatophyta</taxon>
        <taxon>Magnoliopsida</taxon>
        <taxon>eudicotyledons</taxon>
        <taxon>Gunneridae</taxon>
        <taxon>Pentapetalae</taxon>
        <taxon>rosids</taxon>
        <taxon>fabids</taxon>
        <taxon>Fabales</taxon>
        <taxon>Fabaceae</taxon>
        <taxon>Papilionoideae</taxon>
        <taxon>50 kb inversion clade</taxon>
        <taxon>NPAAA clade</taxon>
        <taxon>Hologalegina</taxon>
        <taxon>IRL clade</taxon>
        <taxon>Trifolieae</taxon>
        <taxon>Medicago</taxon>
    </lineage>
</organism>
<evidence type="ECO:0000313" key="2">
    <source>
        <dbReference type="EMBL" id="RHN67047.1"/>
    </source>
</evidence>
<keyword evidence="2" id="KW-0032">Aminotransferase</keyword>
<feature type="domain" description="Aminotransferase-like plant mobile" evidence="1">
    <location>
        <begin position="99"/>
        <end position="169"/>
    </location>
</feature>
<protein>
    <submittedName>
        <fullName evidence="2">Putative aminotransferase-like, plant mobile domain-containing protein</fullName>
    </submittedName>
</protein>
<dbReference type="EMBL" id="PSQE01000003">
    <property type="protein sequence ID" value="RHN67047.1"/>
    <property type="molecule type" value="Genomic_DNA"/>
</dbReference>
<reference evidence="2" key="1">
    <citation type="journal article" date="2018" name="Nat. Plants">
        <title>Whole-genome landscape of Medicago truncatula symbiotic genes.</title>
        <authorList>
            <person name="Pecrix Y."/>
            <person name="Gamas P."/>
            <person name="Carrere S."/>
        </authorList>
    </citation>
    <scope>NUCLEOTIDE SEQUENCE</scope>
    <source>
        <tissue evidence="2">Leaves</tissue>
    </source>
</reference>
<proteinExistence type="predicted"/>
<dbReference type="Gramene" id="rna15179">
    <property type="protein sequence ID" value="RHN67047.1"/>
    <property type="gene ID" value="gene15179"/>
</dbReference>
<dbReference type="AlphaFoldDB" id="A0A396IVR4"/>